<proteinExistence type="inferred from homology"/>
<organism evidence="6 7">
    <name type="scientific">Amycolatopsis rubida</name>
    <dbReference type="NCBI Taxonomy" id="112413"/>
    <lineage>
        <taxon>Bacteria</taxon>
        <taxon>Bacillati</taxon>
        <taxon>Actinomycetota</taxon>
        <taxon>Actinomycetes</taxon>
        <taxon>Pseudonocardiales</taxon>
        <taxon>Pseudonocardiaceae</taxon>
        <taxon>Amycolatopsis</taxon>
    </lineage>
</organism>
<evidence type="ECO:0000259" key="5">
    <source>
        <dbReference type="Pfam" id="PF00496"/>
    </source>
</evidence>
<dbReference type="EMBL" id="JAAGNC010000222">
    <property type="protein sequence ID" value="NEC62896.1"/>
    <property type="molecule type" value="Genomic_DNA"/>
</dbReference>
<feature type="domain" description="Solute-binding protein family 5" evidence="5">
    <location>
        <begin position="83"/>
        <end position="448"/>
    </location>
</feature>
<evidence type="ECO:0000256" key="3">
    <source>
        <dbReference type="ARBA" id="ARBA00022729"/>
    </source>
</evidence>
<feature type="signal peptide" evidence="4">
    <location>
        <begin position="1"/>
        <end position="31"/>
    </location>
</feature>
<keyword evidence="7" id="KW-1185">Reference proteome</keyword>
<dbReference type="RefSeq" id="WP_095213588.1">
    <property type="nucleotide sequence ID" value="NZ_JAAGNC010000222.1"/>
</dbReference>
<dbReference type="Gene3D" id="3.10.105.10">
    <property type="entry name" value="Dipeptide-binding Protein, Domain 3"/>
    <property type="match status" value="1"/>
</dbReference>
<dbReference type="PANTHER" id="PTHR30290:SF9">
    <property type="entry name" value="OLIGOPEPTIDE-BINDING PROTEIN APPA"/>
    <property type="match status" value="1"/>
</dbReference>
<evidence type="ECO:0000313" key="6">
    <source>
        <dbReference type="EMBL" id="NEC62896.1"/>
    </source>
</evidence>
<comment type="caution">
    <text evidence="6">The sequence shown here is derived from an EMBL/GenBank/DDBJ whole genome shotgun (WGS) entry which is preliminary data.</text>
</comment>
<dbReference type="PIRSF" id="PIRSF002741">
    <property type="entry name" value="MppA"/>
    <property type="match status" value="1"/>
</dbReference>
<evidence type="ECO:0000256" key="4">
    <source>
        <dbReference type="SAM" id="SignalP"/>
    </source>
</evidence>
<dbReference type="Pfam" id="PF00496">
    <property type="entry name" value="SBP_bac_5"/>
    <property type="match status" value="1"/>
</dbReference>
<evidence type="ECO:0000256" key="1">
    <source>
        <dbReference type="ARBA" id="ARBA00005695"/>
    </source>
</evidence>
<dbReference type="Gene3D" id="3.40.190.10">
    <property type="entry name" value="Periplasmic binding protein-like II"/>
    <property type="match status" value="1"/>
</dbReference>
<keyword evidence="2" id="KW-0813">Transport</keyword>
<dbReference type="Proteomes" id="UP000470404">
    <property type="component" value="Unassembled WGS sequence"/>
</dbReference>
<reference evidence="6 7" key="1">
    <citation type="submission" date="2020-01" db="EMBL/GenBank/DDBJ databases">
        <title>Insect and environment-associated Actinomycetes.</title>
        <authorList>
            <person name="Currrie C."/>
            <person name="Chevrette M."/>
            <person name="Carlson C."/>
            <person name="Stubbendieck R."/>
            <person name="Wendt-Pienkowski E."/>
        </authorList>
    </citation>
    <scope>NUCLEOTIDE SEQUENCE [LARGE SCALE GENOMIC DNA]</scope>
    <source>
        <strain evidence="6 7">SID8386</strain>
    </source>
</reference>
<gene>
    <name evidence="6" type="ORF">G3I59_46725</name>
</gene>
<dbReference type="SUPFAM" id="SSF53850">
    <property type="entry name" value="Periplasmic binding protein-like II"/>
    <property type="match status" value="1"/>
</dbReference>
<dbReference type="PROSITE" id="PS51257">
    <property type="entry name" value="PROKAR_LIPOPROTEIN"/>
    <property type="match status" value="1"/>
</dbReference>
<dbReference type="InterPro" id="IPR039424">
    <property type="entry name" value="SBP_5"/>
</dbReference>
<dbReference type="InterPro" id="IPR030678">
    <property type="entry name" value="Peptide/Ni-bd"/>
</dbReference>
<accession>A0ABX0C5F2</accession>
<protein>
    <submittedName>
        <fullName evidence="6">ABC transporter substrate-binding protein</fullName>
    </submittedName>
</protein>
<dbReference type="PANTHER" id="PTHR30290">
    <property type="entry name" value="PERIPLASMIC BINDING COMPONENT OF ABC TRANSPORTER"/>
    <property type="match status" value="1"/>
</dbReference>
<evidence type="ECO:0000256" key="2">
    <source>
        <dbReference type="ARBA" id="ARBA00022448"/>
    </source>
</evidence>
<comment type="similarity">
    <text evidence="1">Belongs to the bacterial solute-binding protein 5 family.</text>
</comment>
<sequence length="536" mass="56463">MSVSVRKRFGPRAFLAATVSAALLAAGCAGAGESAGEGDTTFSFALPSAPNSLDIAKDYTGTTQQIMATVTEPLERVSGTGEVRPNLNAEFAQPNPLTLVYRLREGVRFSDGTVMTSADVSWSLNHVLDTQAGAQTAGTAASIASVAATGPLEVTVKLKYSDPTARASLAAIGLIQEKAFAEAHQKDLGTPSAAPVGTGPYRVEANSPQQINLARNPNYSGTRPVPDTLGFVFIAQDNSAQLAMRSGSIQGAGVLNLKNSPEWAAINGAMVVALPSLYQSFLALDAKTSPLDDVHVRKAIAYSLDRTGLAKSIYGDHGSALDGLLLPASLNSAAPSEADAKAFTGSLPRYPFDLTKAKAELAKSAHPSGFTLEVPYISGTQYSELTILNLAQNMKQLGVDIRPKAQTSAQWSSTVYGHQNLGIQILSWVPSVPDPAGTLGQLTGEENMAAQHFNLANYSTPAVEEAHTQLVRSTDKAQRWAAIKTLLSAVAEDVPYVPLYHVDTYVALGGGFTFATTPDDFDLHVNGTWVSQLKKS</sequence>
<name>A0ABX0C5F2_9PSEU</name>
<evidence type="ECO:0000313" key="7">
    <source>
        <dbReference type="Proteomes" id="UP000470404"/>
    </source>
</evidence>
<dbReference type="CDD" id="cd00995">
    <property type="entry name" value="PBP2_NikA_DppA_OppA_like"/>
    <property type="match status" value="1"/>
</dbReference>
<dbReference type="InterPro" id="IPR000914">
    <property type="entry name" value="SBP_5_dom"/>
</dbReference>
<feature type="chain" id="PRO_5045263620" evidence="4">
    <location>
        <begin position="32"/>
        <end position="536"/>
    </location>
</feature>
<keyword evidence="3 4" id="KW-0732">Signal</keyword>